<keyword evidence="2" id="KW-1185">Reference proteome</keyword>
<dbReference type="EMBL" id="JXTB01000224">
    <property type="protein sequence ID" value="PON52137.1"/>
    <property type="molecule type" value="Genomic_DNA"/>
</dbReference>
<name>A0A2P5BTK3_PARAD</name>
<accession>A0A2P5BTK3</accession>
<reference evidence="2" key="1">
    <citation type="submission" date="2016-06" db="EMBL/GenBank/DDBJ databases">
        <title>Parallel loss of symbiosis genes in relatives of nitrogen-fixing non-legume Parasponia.</title>
        <authorList>
            <person name="Van Velzen R."/>
            <person name="Holmer R."/>
            <person name="Bu F."/>
            <person name="Rutten L."/>
            <person name="Van Zeijl A."/>
            <person name="Liu W."/>
            <person name="Santuari L."/>
            <person name="Cao Q."/>
            <person name="Sharma T."/>
            <person name="Shen D."/>
            <person name="Roswanjaya Y."/>
            <person name="Wardhani T."/>
            <person name="Kalhor M.S."/>
            <person name="Jansen J."/>
            <person name="Van den Hoogen J."/>
            <person name="Gungor B."/>
            <person name="Hartog M."/>
            <person name="Hontelez J."/>
            <person name="Verver J."/>
            <person name="Yang W.-C."/>
            <person name="Schijlen E."/>
            <person name="Repin R."/>
            <person name="Schilthuizen M."/>
            <person name="Schranz E."/>
            <person name="Heidstra R."/>
            <person name="Miyata K."/>
            <person name="Fedorova E."/>
            <person name="Kohlen W."/>
            <person name="Bisseling T."/>
            <person name="Smit S."/>
            <person name="Geurts R."/>
        </authorList>
    </citation>
    <scope>NUCLEOTIDE SEQUENCE [LARGE SCALE GENOMIC DNA]</scope>
    <source>
        <strain evidence="2">cv. WU1-14</strain>
    </source>
</reference>
<protein>
    <recommendedName>
        <fullName evidence="3">RNase H type-1 domain-containing protein</fullName>
    </recommendedName>
</protein>
<evidence type="ECO:0000313" key="2">
    <source>
        <dbReference type="Proteomes" id="UP000237105"/>
    </source>
</evidence>
<dbReference type="AlphaFoldDB" id="A0A2P5BTK3"/>
<gene>
    <name evidence="1" type="ORF">PanWU01x14_211270</name>
</gene>
<evidence type="ECO:0000313" key="1">
    <source>
        <dbReference type="EMBL" id="PON52137.1"/>
    </source>
</evidence>
<organism evidence="1 2">
    <name type="scientific">Parasponia andersonii</name>
    <name type="common">Sponia andersonii</name>
    <dbReference type="NCBI Taxonomy" id="3476"/>
    <lineage>
        <taxon>Eukaryota</taxon>
        <taxon>Viridiplantae</taxon>
        <taxon>Streptophyta</taxon>
        <taxon>Embryophyta</taxon>
        <taxon>Tracheophyta</taxon>
        <taxon>Spermatophyta</taxon>
        <taxon>Magnoliopsida</taxon>
        <taxon>eudicotyledons</taxon>
        <taxon>Gunneridae</taxon>
        <taxon>Pentapetalae</taxon>
        <taxon>rosids</taxon>
        <taxon>fabids</taxon>
        <taxon>Rosales</taxon>
        <taxon>Cannabaceae</taxon>
        <taxon>Parasponia</taxon>
    </lineage>
</organism>
<dbReference type="Proteomes" id="UP000237105">
    <property type="component" value="Unassembled WGS sequence"/>
</dbReference>
<evidence type="ECO:0008006" key="3">
    <source>
        <dbReference type="Google" id="ProtNLM"/>
    </source>
</evidence>
<sequence>MDMINQLFWNVDRACILRIPSSLVKREDSVTWHYDCRGTYMLKKDDFEIFCIVLWNLTVGRSETSSSMNDSICRDAVTLVENCGRFLHEFQEAKQCIDDRSKTWCCPVDGTVKLNVNAAIHEERGCMGGGSIITDSQGVVVGAQSKEGFCLLRAVEYK</sequence>
<proteinExistence type="predicted"/>
<comment type="caution">
    <text evidence="1">The sequence shown here is derived from an EMBL/GenBank/DDBJ whole genome shotgun (WGS) entry which is preliminary data.</text>
</comment>
<dbReference type="OrthoDB" id="1906820at2759"/>